<protein>
    <submittedName>
        <fullName evidence="1">Phage protein, HK97 gp10 family</fullName>
    </submittedName>
</protein>
<evidence type="ECO:0000313" key="1">
    <source>
        <dbReference type="EMBL" id="SQB64845.1"/>
    </source>
</evidence>
<accession>A0A2X2YWI5</accession>
<proteinExistence type="predicted"/>
<dbReference type="GeneID" id="55565509"/>
<dbReference type="Pfam" id="PF04883">
    <property type="entry name" value="HK97-gp10_like"/>
    <property type="match status" value="1"/>
</dbReference>
<sequence length="130" mass="14507">MAKSTITESGVKIEGLSKAMTRMKKTVGSLEALKGPLQKIADIGARNLRQVTPVSTGALKGTIKTANTERKARVKIGRRRPLHYAPFVEYGTRRQKGQRFIRKAKLATEWPASKIYETEIKKVLRKELGS</sequence>
<name>A0A2X2YWI5_9ACTO</name>
<dbReference type="EMBL" id="UASJ01000001">
    <property type="protein sequence ID" value="SQB64845.1"/>
    <property type="molecule type" value="Genomic_DNA"/>
</dbReference>
<gene>
    <name evidence="1" type="ORF">NCTC11820_01199</name>
</gene>
<dbReference type="AlphaFoldDB" id="A0A2X2YWI5"/>
<dbReference type="Proteomes" id="UP000250245">
    <property type="component" value="Unassembled WGS sequence"/>
</dbReference>
<evidence type="ECO:0000313" key="2">
    <source>
        <dbReference type="Proteomes" id="UP000250245"/>
    </source>
</evidence>
<dbReference type="NCBIfam" id="TIGR01725">
    <property type="entry name" value="phge_HK97_gp10"/>
    <property type="match status" value="1"/>
</dbReference>
<organism evidence="1 2">
    <name type="scientific">Mobiluncus curtisii</name>
    <dbReference type="NCBI Taxonomy" id="2051"/>
    <lineage>
        <taxon>Bacteria</taxon>
        <taxon>Bacillati</taxon>
        <taxon>Actinomycetota</taxon>
        <taxon>Actinomycetes</taxon>
        <taxon>Actinomycetales</taxon>
        <taxon>Actinomycetaceae</taxon>
        <taxon>Mobiluncus</taxon>
    </lineage>
</organism>
<dbReference type="InterPro" id="IPR010064">
    <property type="entry name" value="HK97-gp10_tail"/>
</dbReference>
<reference evidence="1 2" key="1">
    <citation type="submission" date="2018-06" db="EMBL/GenBank/DDBJ databases">
        <authorList>
            <consortium name="Pathogen Informatics"/>
            <person name="Doyle S."/>
        </authorList>
    </citation>
    <scope>NUCLEOTIDE SEQUENCE [LARGE SCALE GENOMIC DNA]</scope>
    <source>
        <strain evidence="1 2">NCTC11820</strain>
    </source>
</reference>
<dbReference type="RefSeq" id="WP_013189360.1">
    <property type="nucleotide sequence ID" value="NZ_CP068112.1"/>
</dbReference>